<feature type="domain" description="DUF2169" evidence="1">
    <location>
        <begin position="23"/>
        <end position="353"/>
    </location>
</feature>
<dbReference type="InterPro" id="IPR018683">
    <property type="entry name" value="DUF2169"/>
</dbReference>
<accession>A0A2S9JAN5</accession>
<proteinExistence type="predicted"/>
<evidence type="ECO:0000313" key="3">
    <source>
        <dbReference type="Proteomes" id="UP000238563"/>
    </source>
</evidence>
<protein>
    <recommendedName>
        <fullName evidence="1">DUF2169 domain-containing protein</fullName>
    </recommendedName>
</protein>
<dbReference type="EMBL" id="PVBT01000009">
    <property type="protein sequence ID" value="PRD49871.1"/>
    <property type="molecule type" value="Genomic_DNA"/>
</dbReference>
<dbReference type="Proteomes" id="UP000238563">
    <property type="component" value="Unassembled WGS sequence"/>
</dbReference>
<sequence>MSVAIRNFTPFANMRFSNTDSRGHEFGVFMVKATFDIGETGQCVLSQEQDPFNFTDLCYEDVNISSLYHPSDFVSYKPATDIIVNAIAHAPEGKAAPSWLVGVRVADNGGVRAEKIIRVTGPRVWVPEWKQHLNDDEKADWRKHDTLFKGWQLSEPEPIVALPIRYEYAYGGTIFTGNDEDGKPVLDAWHHNPLGRGWIDKNLTDFTLPQSAPQLENPQEPVSDPYRSYAVEGLGAIPPAWLPRRTFGGTYDQAWLDNIWPRWPEDYDFSYNNSAAAGLVVPGEHIQTPCTIELAGLRPETRLFQLSIPDHCPCIALEHVDGTTEYYKPALDTVFLDVLADDLLDCRLMITWRLVFHEPTTAGLILSASDSLEKEWFARHPDVLRSAPKPDECAVPCDLMAEEEVSV</sequence>
<evidence type="ECO:0000259" key="1">
    <source>
        <dbReference type="Pfam" id="PF09937"/>
    </source>
</evidence>
<gene>
    <name evidence="2" type="ORF">C5750_23890</name>
</gene>
<dbReference type="AlphaFoldDB" id="A0A2S9JAN5"/>
<dbReference type="RefSeq" id="WP_105737512.1">
    <property type="nucleotide sequence ID" value="NZ_PVBT01000009.1"/>
</dbReference>
<comment type="caution">
    <text evidence="2">The sequence shown here is derived from an EMBL/GenBank/DDBJ whole genome shotgun (WGS) entry which is preliminary data.</text>
</comment>
<organism evidence="2 3">
    <name type="scientific">Phyllobacterium myrsinacearum</name>
    <dbReference type="NCBI Taxonomy" id="28101"/>
    <lineage>
        <taxon>Bacteria</taxon>
        <taxon>Pseudomonadati</taxon>
        <taxon>Pseudomonadota</taxon>
        <taxon>Alphaproteobacteria</taxon>
        <taxon>Hyphomicrobiales</taxon>
        <taxon>Phyllobacteriaceae</taxon>
        <taxon>Phyllobacterium</taxon>
    </lineage>
</organism>
<dbReference type="OrthoDB" id="237820at2"/>
<name>A0A2S9JAN5_9HYPH</name>
<dbReference type="Pfam" id="PF09937">
    <property type="entry name" value="DUF2169"/>
    <property type="match status" value="1"/>
</dbReference>
<reference evidence="2 3" key="1">
    <citation type="submission" date="2018-02" db="EMBL/GenBank/DDBJ databases">
        <title>The draft genome of Phyllobacterium myrsinacearum DSM5892.</title>
        <authorList>
            <person name="Li L."/>
            <person name="Liu L."/>
            <person name="Zhang X."/>
            <person name="Wang T."/>
        </authorList>
    </citation>
    <scope>NUCLEOTIDE SEQUENCE [LARGE SCALE GENOMIC DNA]</scope>
    <source>
        <strain evidence="2 3">DSM 5892</strain>
    </source>
</reference>
<evidence type="ECO:0000313" key="2">
    <source>
        <dbReference type="EMBL" id="PRD49871.1"/>
    </source>
</evidence>
<keyword evidence="3" id="KW-1185">Reference proteome</keyword>